<evidence type="ECO:0000313" key="3">
    <source>
        <dbReference type="Proteomes" id="UP000064967"/>
    </source>
</evidence>
<dbReference type="STRING" id="1391654.AKJ09_06919"/>
<feature type="region of interest" description="Disordered" evidence="1">
    <location>
        <begin position="51"/>
        <end position="77"/>
    </location>
</feature>
<protein>
    <recommendedName>
        <fullName evidence="4">DUF2252 domain-containing protein</fullName>
    </recommendedName>
</protein>
<evidence type="ECO:0000256" key="1">
    <source>
        <dbReference type="SAM" id="MobiDB-lite"/>
    </source>
</evidence>
<dbReference type="AlphaFoldDB" id="A0A0K1Q356"/>
<reference evidence="2 3" key="1">
    <citation type="submission" date="2015-08" db="EMBL/GenBank/DDBJ databases">
        <authorList>
            <person name="Babu N.S."/>
            <person name="Beckwith C.J."/>
            <person name="Beseler K.G."/>
            <person name="Brison A."/>
            <person name="Carone J.V."/>
            <person name="Caskin T.P."/>
            <person name="Diamond M."/>
            <person name="Durham M.E."/>
            <person name="Foxe J.M."/>
            <person name="Go M."/>
            <person name="Henderson B.A."/>
            <person name="Jones I.B."/>
            <person name="McGettigan J.A."/>
            <person name="Micheletti S.J."/>
            <person name="Nasrallah M.E."/>
            <person name="Ortiz D."/>
            <person name="Piller C.R."/>
            <person name="Privatt S.R."/>
            <person name="Schneider S.L."/>
            <person name="Sharp S."/>
            <person name="Smith T.C."/>
            <person name="Stanton J.D."/>
            <person name="Ullery H.E."/>
            <person name="Wilson R.J."/>
            <person name="Serrano M.G."/>
            <person name="Buck G."/>
            <person name="Lee V."/>
            <person name="Wang Y."/>
            <person name="Carvalho R."/>
            <person name="Voegtly L."/>
            <person name="Shi R."/>
            <person name="Duckworth R."/>
            <person name="Johnson A."/>
            <person name="Loviza R."/>
            <person name="Walstead R."/>
            <person name="Shah Z."/>
            <person name="Kiflezghi M."/>
            <person name="Wade K."/>
            <person name="Ball S.L."/>
            <person name="Bradley K.W."/>
            <person name="Asai D.J."/>
            <person name="Bowman C.A."/>
            <person name="Russell D.A."/>
            <person name="Pope W.H."/>
            <person name="Jacobs-Sera D."/>
            <person name="Hendrix R.W."/>
            <person name="Hatfull G.F."/>
        </authorList>
    </citation>
    <scope>NUCLEOTIDE SEQUENCE [LARGE SCALE GENOMIC DNA]</scope>
    <source>
        <strain evidence="2 3">DSM 27648</strain>
    </source>
</reference>
<evidence type="ECO:0008006" key="4">
    <source>
        <dbReference type="Google" id="ProtNLM"/>
    </source>
</evidence>
<dbReference type="Pfam" id="PF10009">
    <property type="entry name" value="DUF2252"/>
    <property type="match status" value="1"/>
</dbReference>
<sequence length="524" mass="59420">MIVCPLRFAPERVGYPERGLEPSGFHGSGPVALARWHDDRSTDVMSASLHAEGRSPVTMPEHRGSRPNPKEEHGSITSRLTRLARHAKGRALRERFPLSSHAVWRTPSNRPNPLDLLEQSHETRLDELEALRWGRMGLSPFTFLRGSAMVMAWDVAHLPHGDVYVQACGDAHLGNFGTFATPERRLIFDLRDFDETLPAPWEWDVKRLAASIIVSARDQGISDSRASDAVLACMRQYRETMQESVELSYQEIWYRRVDAEELKTGKSKSSRRFGKRWVKKARKRTSLREMEKLTQIVDGHRHIKEDHPVIFPIEHGHMHDVIAGILVKYAATLSRDRRVLFDRYRLVDLAYRVVGVGSVGTRCMIALFTGDNDDDPLFLQMKEANRSVLEPFAHHCVYSNQGERVVQGQRIIQAASDLFLGWKRSGRHDYYVRQLKDMKGTIDFERLTPAVLAGFAALCGRTLAQAHARSGDFCQIAGYLGESDQFDNAILEFALSYTEQVERDHEAMLKAARGGLMPMAAQLH</sequence>
<feature type="compositionally biased region" description="Basic and acidic residues" evidence="1">
    <location>
        <begin position="60"/>
        <end position="74"/>
    </location>
</feature>
<dbReference type="EMBL" id="CP012333">
    <property type="protein sequence ID" value="AKV00256.1"/>
    <property type="molecule type" value="Genomic_DNA"/>
</dbReference>
<proteinExistence type="predicted"/>
<dbReference type="PATRIC" id="fig|1391654.3.peg.7025"/>
<dbReference type="KEGG" id="llu:AKJ09_06919"/>
<dbReference type="Proteomes" id="UP000064967">
    <property type="component" value="Chromosome"/>
</dbReference>
<organism evidence="2 3">
    <name type="scientific">Labilithrix luteola</name>
    <dbReference type="NCBI Taxonomy" id="1391654"/>
    <lineage>
        <taxon>Bacteria</taxon>
        <taxon>Pseudomonadati</taxon>
        <taxon>Myxococcota</taxon>
        <taxon>Polyangia</taxon>
        <taxon>Polyangiales</taxon>
        <taxon>Labilitrichaceae</taxon>
        <taxon>Labilithrix</taxon>
    </lineage>
</organism>
<dbReference type="InterPro" id="IPR018721">
    <property type="entry name" value="DUF2252"/>
</dbReference>
<name>A0A0K1Q356_9BACT</name>
<dbReference type="PANTHER" id="PTHR39441:SF1">
    <property type="entry name" value="DUF2252 DOMAIN-CONTAINING PROTEIN"/>
    <property type="match status" value="1"/>
</dbReference>
<gene>
    <name evidence="2" type="ORF">AKJ09_06919</name>
</gene>
<accession>A0A0K1Q356</accession>
<keyword evidence="3" id="KW-1185">Reference proteome</keyword>
<evidence type="ECO:0000313" key="2">
    <source>
        <dbReference type="EMBL" id="AKV00256.1"/>
    </source>
</evidence>
<dbReference type="PANTHER" id="PTHR39441">
    <property type="entry name" value="DUF2252 DOMAIN-CONTAINING PROTEIN"/>
    <property type="match status" value="1"/>
</dbReference>